<dbReference type="Pfam" id="PF20330">
    <property type="entry name" value="DUF6625"/>
    <property type="match status" value="1"/>
</dbReference>
<dbReference type="InterPro" id="IPR046733">
    <property type="entry name" value="DUF6625"/>
</dbReference>
<reference evidence="1 2" key="1">
    <citation type="submission" date="2020-08" db="EMBL/GenBank/DDBJ databases">
        <title>Genomic Encyclopedia of Type Strains, Phase IV (KMG-V): Genome sequencing to study the core and pangenomes of soil and plant-associated prokaryotes.</title>
        <authorList>
            <person name="Whitman W."/>
        </authorList>
    </citation>
    <scope>NUCLEOTIDE SEQUENCE [LARGE SCALE GENOMIC DNA]</scope>
    <source>
        <strain evidence="1 2">ANJLi2</strain>
    </source>
</reference>
<protein>
    <submittedName>
        <fullName evidence="1">Uncharacterized protein</fullName>
    </submittedName>
</protein>
<organism evidence="1 2">
    <name type="scientific">Mucilaginibacter lappiensis</name>
    <dbReference type="NCBI Taxonomy" id="354630"/>
    <lineage>
        <taxon>Bacteria</taxon>
        <taxon>Pseudomonadati</taxon>
        <taxon>Bacteroidota</taxon>
        <taxon>Sphingobacteriia</taxon>
        <taxon>Sphingobacteriales</taxon>
        <taxon>Sphingobacteriaceae</taxon>
        <taxon>Mucilaginibacter</taxon>
    </lineage>
</organism>
<evidence type="ECO:0000313" key="1">
    <source>
        <dbReference type="EMBL" id="MBB6112882.1"/>
    </source>
</evidence>
<gene>
    <name evidence="1" type="ORF">HDF23_005665</name>
</gene>
<accession>A0ABR6PSY0</accession>
<keyword evidence="2" id="KW-1185">Reference proteome</keyword>
<proteinExistence type="predicted"/>
<evidence type="ECO:0000313" key="2">
    <source>
        <dbReference type="Proteomes" id="UP000541583"/>
    </source>
</evidence>
<dbReference type="EMBL" id="JACHCB010000024">
    <property type="protein sequence ID" value="MBB6112882.1"/>
    <property type="molecule type" value="Genomic_DNA"/>
</dbReference>
<dbReference type="RefSeq" id="WP_076378625.1">
    <property type="nucleotide sequence ID" value="NZ_FTMG01000024.1"/>
</dbReference>
<name>A0ABR6PSY0_9SPHI</name>
<dbReference type="Proteomes" id="UP000541583">
    <property type="component" value="Unassembled WGS sequence"/>
</dbReference>
<comment type="caution">
    <text evidence="1">The sequence shown here is derived from an EMBL/GenBank/DDBJ whole genome shotgun (WGS) entry which is preliminary data.</text>
</comment>
<sequence length="287" mass="34198">MLKENYSIALLTCFFGKLPWYFAYFVHSCRYNPDVDFIVVTDDTESLIPLPSNVRLIQKTLDEVSQLAAEQLGMEVNITYGYKMCDFKPAYGVIFARLLSSYDFWGHTDLDIIFGNIRDFLSSELLENYDLISVRPDWLTGCFLVYRNIEKVNRLYEHSKDYRKVFTDERHYCFDETNFSHDDFSEGKAYYNIHTEVESMMHVVKKMEAAGYIKPHFDLFIIEGVPGKLHWHEGRLYYRKKYEVLLYHLIYLKKRYQRKRLKGVVPGHFRITPSRIIHSKPEHIYEI</sequence>